<dbReference type="CDD" id="cd02440">
    <property type="entry name" value="AdoMet_MTases"/>
    <property type="match status" value="1"/>
</dbReference>
<evidence type="ECO:0000313" key="4">
    <source>
        <dbReference type="EMBL" id="RXZ43789.1"/>
    </source>
</evidence>
<dbReference type="InterPro" id="IPR017804">
    <property type="entry name" value="MeTrfase_EgtD-like"/>
</dbReference>
<accession>A0ABY0FCE5</accession>
<dbReference type="EMBL" id="REGR01000006">
    <property type="protein sequence ID" value="RXZ43789.1"/>
    <property type="molecule type" value="Genomic_DNA"/>
</dbReference>
<dbReference type="SUPFAM" id="SSF53335">
    <property type="entry name" value="S-adenosyl-L-methionine-dependent methyltransferases"/>
    <property type="match status" value="1"/>
</dbReference>
<dbReference type="EC" id="2.1.1.44" evidence="4"/>
<keyword evidence="2 4" id="KW-0808">Transferase</keyword>
<dbReference type="PANTHER" id="PTHR43397">
    <property type="entry name" value="ERGOTHIONEINE BIOSYNTHESIS PROTEIN 1"/>
    <property type="match status" value="1"/>
</dbReference>
<dbReference type="InterPro" id="IPR035094">
    <property type="entry name" value="EgtD"/>
</dbReference>
<sequence>MNKNKAVYRCHDLLSDVDGRRLIVDAIDDPADQIADLREGLLGRPARISPKFFYDAQGCALYGAICALAEYYPTRTEALIYDCCRDPIAEHLPHGGQWVDLGCGDGAKSRQWLKPAGVRRYIGVDIAADCLQTTLEATERQFPEVDCLGVVADFTRPFHIQPVLNDCPGSAPIFFYPGSSIGNFTPEQALALLRSIRAHLGRDGRLLIGVDLVKDAATVEAAYDDALGVTAAFNRNVLRVANRLLDADFDPMRFGHKAFFNAAESRIEMHLTALTTHSVQIGDVQRRFDAGETIVTEYSYKYTPERFIELLAAAGYGETHCWTDDRAWFGVFVAGPARDE</sequence>
<proteinExistence type="predicted"/>
<dbReference type="Gene3D" id="3.40.50.150">
    <property type="entry name" value="Vaccinia Virus protein VP39"/>
    <property type="match status" value="1"/>
</dbReference>
<dbReference type="NCBIfam" id="TIGR03438">
    <property type="entry name" value="egtD_ergothio"/>
    <property type="match status" value="1"/>
</dbReference>
<evidence type="ECO:0000256" key="1">
    <source>
        <dbReference type="ARBA" id="ARBA00022603"/>
    </source>
</evidence>
<dbReference type="Pfam" id="PF10017">
    <property type="entry name" value="Methyltransf_33"/>
    <property type="match status" value="1"/>
</dbReference>
<dbReference type="RefSeq" id="WP_129212663.1">
    <property type="nucleotide sequence ID" value="NZ_REGR01000006.1"/>
</dbReference>
<dbReference type="PIRSF" id="PIRSF018005">
    <property type="entry name" value="UCP018005"/>
    <property type="match status" value="1"/>
</dbReference>
<dbReference type="PANTHER" id="PTHR43397:SF1">
    <property type="entry name" value="ERGOTHIONEINE BIOSYNTHESIS PROTEIN 1"/>
    <property type="match status" value="1"/>
</dbReference>
<dbReference type="InterPro" id="IPR051128">
    <property type="entry name" value="EgtD_Methyltrsf_superfamily"/>
</dbReference>
<keyword evidence="1 4" id="KW-0489">Methyltransferase</keyword>
<feature type="domain" description="Histidine-specific methyltransferase SAM-dependent" evidence="3">
    <location>
        <begin position="35"/>
        <end position="334"/>
    </location>
</feature>
<dbReference type="InterPro" id="IPR029063">
    <property type="entry name" value="SAM-dependent_MTases_sf"/>
</dbReference>
<dbReference type="Proteomes" id="UP000290682">
    <property type="component" value="Unassembled WGS sequence"/>
</dbReference>
<name>A0ABY0FCE5_9NEIS</name>
<keyword evidence="5" id="KW-1185">Reference proteome</keyword>
<dbReference type="InterPro" id="IPR019257">
    <property type="entry name" value="MeTrfase_dom"/>
</dbReference>
<evidence type="ECO:0000259" key="3">
    <source>
        <dbReference type="Pfam" id="PF10017"/>
    </source>
</evidence>
<dbReference type="GO" id="GO:0052706">
    <property type="term" value="F:L-histidine N(alpha)-methyltransferase activity"/>
    <property type="evidence" value="ECO:0007669"/>
    <property type="project" value="UniProtKB-EC"/>
</dbReference>
<comment type="caution">
    <text evidence="4">The sequence shown here is derived from an EMBL/GenBank/DDBJ whole genome shotgun (WGS) entry which is preliminary data.</text>
</comment>
<organism evidence="4 5">
    <name type="scientific">Crenobacter cavernae</name>
    <dbReference type="NCBI Taxonomy" id="2290923"/>
    <lineage>
        <taxon>Bacteria</taxon>
        <taxon>Pseudomonadati</taxon>
        <taxon>Pseudomonadota</taxon>
        <taxon>Betaproteobacteria</taxon>
        <taxon>Neisseriales</taxon>
        <taxon>Neisseriaceae</taxon>
        <taxon>Crenobacter</taxon>
    </lineage>
</organism>
<dbReference type="GO" id="GO:0032259">
    <property type="term" value="P:methylation"/>
    <property type="evidence" value="ECO:0007669"/>
    <property type="project" value="UniProtKB-KW"/>
</dbReference>
<protein>
    <submittedName>
        <fullName evidence="4">L-histidine N(Alpha)-methyltransferase</fullName>
        <ecNumber evidence="4">2.1.1.44</ecNumber>
    </submittedName>
</protein>
<reference evidence="4 5" key="1">
    <citation type="submission" date="2018-10" db="EMBL/GenBank/DDBJ databases">
        <title>Draft genome of Fastidiocella sp. strain 375T, a bacterium isolated from a karstic cave dripping water.</title>
        <authorList>
            <person name="Coelho C."/>
            <person name="Verissimo A."/>
            <person name="Tiago I."/>
        </authorList>
    </citation>
    <scope>NUCLEOTIDE SEQUENCE [LARGE SCALE GENOMIC DNA]</scope>
    <source>
        <strain evidence="4 5">CAVE-375</strain>
    </source>
</reference>
<gene>
    <name evidence="4" type="primary">egtD</name>
    <name evidence="4" type="ORF">EBB06_07885</name>
</gene>
<evidence type="ECO:0000313" key="5">
    <source>
        <dbReference type="Proteomes" id="UP000290682"/>
    </source>
</evidence>
<evidence type="ECO:0000256" key="2">
    <source>
        <dbReference type="ARBA" id="ARBA00022679"/>
    </source>
</evidence>